<dbReference type="RefSeq" id="WP_124025969.1">
    <property type="nucleotide sequence ID" value="NZ_JBHRSN010000005.1"/>
</dbReference>
<organism evidence="1 2">
    <name type="scientific">Alteromonas sediminis</name>
    <dbReference type="NCBI Taxonomy" id="2259342"/>
    <lineage>
        <taxon>Bacteria</taxon>
        <taxon>Pseudomonadati</taxon>
        <taxon>Pseudomonadota</taxon>
        <taxon>Gammaproteobacteria</taxon>
        <taxon>Alteromonadales</taxon>
        <taxon>Alteromonadaceae</taxon>
        <taxon>Alteromonas/Salinimonas group</taxon>
        <taxon>Alteromonas</taxon>
    </lineage>
</organism>
<dbReference type="OrthoDB" id="9760620at2"/>
<dbReference type="SUPFAM" id="SSF56935">
    <property type="entry name" value="Porins"/>
    <property type="match status" value="1"/>
</dbReference>
<evidence type="ECO:0008006" key="3">
    <source>
        <dbReference type="Google" id="ProtNLM"/>
    </source>
</evidence>
<sequence>MFFLFDKLPLLRSENGEEQRNVNLSANKSSKLGVSYEGNNWQLSVYHLYYSRYHDSIIFDPNRELLNPDAEGFDWINIKATRKYGIGQGQQTVGISFELKNLLDEQVYLLNDTPVFYPINTLPARQSRGVYVTASLSF</sequence>
<evidence type="ECO:0000313" key="2">
    <source>
        <dbReference type="Proteomes" id="UP000275281"/>
    </source>
</evidence>
<reference evidence="1 2" key="1">
    <citation type="submission" date="2018-11" db="EMBL/GenBank/DDBJ databases">
        <authorList>
            <person name="Ye M.-Q."/>
            <person name="Du Z.-J."/>
        </authorList>
    </citation>
    <scope>NUCLEOTIDE SEQUENCE [LARGE SCALE GENOMIC DNA]</scope>
    <source>
        <strain evidence="1 2">U0105</strain>
    </source>
</reference>
<keyword evidence="2" id="KW-1185">Reference proteome</keyword>
<dbReference type="EMBL" id="RPOK01000001">
    <property type="protein sequence ID" value="RPJ67967.1"/>
    <property type="molecule type" value="Genomic_DNA"/>
</dbReference>
<comment type="caution">
    <text evidence="1">The sequence shown here is derived from an EMBL/GenBank/DDBJ whole genome shotgun (WGS) entry which is preliminary data.</text>
</comment>
<gene>
    <name evidence="1" type="ORF">DRW07_00705</name>
</gene>
<accession>A0A3N5Y2A0</accession>
<name>A0A3N5Y2A0_9ALTE</name>
<dbReference type="AlphaFoldDB" id="A0A3N5Y2A0"/>
<evidence type="ECO:0000313" key="1">
    <source>
        <dbReference type="EMBL" id="RPJ67967.1"/>
    </source>
</evidence>
<dbReference type="Proteomes" id="UP000275281">
    <property type="component" value="Unassembled WGS sequence"/>
</dbReference>
<protein>
    <recommendedName>
        <fullName evidence="3">TonB-dependent receptor</fullName>
    </recommendedName>
</protein>
<proteinExistence type="predicted"/>